<evidence type="ECO:0000313" key="6">
    <source>
        <dbReference type="EMBL" id="ABZ97020.1"/>
    </source>
</evidence>
<evidence type="ECO:0000256" key="3">
    <source>
        <dbReference type="ARBA" id="ARBA00023163"/>
    </source>
</evidence>
<sequence length="230" mass="25798">MVMKRLYQFRVKVYSVVMAGKKQNGTKESNSYHHGDLRPALITAARTILQNQDTDALSLRSIASAIGVSHMAPYAHFKGKEELLQAVAGSGYEELANNMLLVQQKHPKVRGRMLAFHYGVEYIQFAMTNPNLYRLMMNQIDSEKKSNQAASNKDMMMSSQRPFRLLFSAFASERVRKELAHARALGAWATVHGIASLAIEGHLILPKGMDVIQLFQTTVSSTINWEQKNG</sequence>
<dbReference type="KEGG" id="lbi:LEPBI_I0895"/>
<organism evidence="6 7">
    <name type="scientific">Leptospira biflexa serovar Patoc (strain Patoc 1 / ATCC 23582 / Paris)</name>
    <dbReference type="NCBI Taxonomy" id="456481"/>
    <lineage>
        <taxon>Bacteria</taxon>
        <taxon>Pseudomonadati</taxon>
        <taxon>Spirochaetota</taxon>
        <taxon>Spirochaetia</taxon>
        <taxon>Leptospirales</taxon>
        <taxon>Leptospiraceae</taxon>
        <taxon>Leptospira</taxon>
    </lineage>
</organism>
<proteinExistence type="predicted"/>
<dbReference type="InterPro" id="IPR009057">
    <property type="entry name" value="Homeodomain-like_sf"/>
</dbReference>
<dbReference type="PROSITE" id="PS50977">
    <property type="entry name" value="HTH_TETR_2"/>
    <property type="match status" value="1"/>
</dbReference>
<dbReference type="InterPro" id="IPR036271">
    <property type="entry name" value="Tet_transcr_reg_TetR-rel_C_sf"/>
</dbReference>
<dbReference type="InterPro" id="IPR001647">
    <property type="entry name" value="HTH_TetR"/>
</dbReference>
<dbReference type="InterPro" id="IPR050109">
    <property type="entry name" value="HTH-type_TetR-like_transc_reg"/>
</dbReference>
<evidence type="ECO:0000256" key="4">
    <source>
        <dbReference type="PROSITE-ProRule" id="PRU00335"/>
    </source>
</evidence>
<dbReference type="Pfam" id="PF13305">
    <property type="entry name" value="TetR_C_33"/>
    <property type="match status" value="1"/>
</dbReference>
<dbReference type="HOGENOM" id="CLU_069356_40_0_12"/>
<keyword evidence="2 4" id="KW-0238">DNA-binding</keyword>
<reference evidence="6 7" key="1">
    <citation type="journal article" date="2008" name="PLoS ONE">
        <title>Genome sequence of the saprophyte Leptospira biflexa provides insights into the evolution of Leptospira and the pathogenesis of leptospirosis.</title>
        <authorList>
            <person name="Picardeau M."/>
            <person name="Bulach D.M."/>
            <person name="Bouchier C."/>
            <person name="Zuerner R.L."/>
            <person name="Zidane N."/>
            <person name="Wilson P.J."/>
            <person name="Creno S."/>
            <person name="Kuczek E.S."/>
            <person name="Bommezzadri S."/>
            <person name="Davis J.C."/>
            <person name="McGrath A."/>
            <person name="Johnson M.J."/>
            <person name="Boursaux-Eude C."/>
            <person name="Seemann T."/>
            <person name="Rouy Z."/>
            <person name="Coppel R.L."/>
            <person name="Rood J.I."/>
            <person name="Lajus A."/>
            <person name="Davies J.K."/>
            <person name="Medigue C."/>
            <person name="Adler B."/>
        </authorList>
    </citation>
    <scope>NUCLEOTIDE SEQUENCE [LARGE SCALE GENOMIC DNA]</scope>
    <source>
        <strain evidence="7">Patoc 1 / ATCC 23582 / Paris</strain>
    </source>
</reference>
<evidence type="ECO:0000256" key="1">
    <source>
        <dbReference type="ARBA" id="ARBA00023015"/>
    </source>
</evidence>
<name>B0SLW8_LEPBP</name>
<accession>B0SLW8</accession>
<dbReference type="EMBL" id="CP000786">
    <property type="protein sequence ID" value="ABZ97020.1"/>
    <property type="molecule type" value="Genomic_DNA"/>
</dbReference>
<protein>
    <submittedName>
        <fullName evidence="6">Putative transcriptional regulator, TetR family</fullName>
    </submittedName>
</protein>
<dbReference type="PANTHER" id="PTHR30055:SF209">
    <property type="entry name" value="POSSIBLE TRANSCRIPTIONAL REGULATORY PROTEIN (PROBABLY TETR-FAMILY)"/>
    <property type="match status" value="1"/>
</dbReference>
<dbReference type="InterPro" id="IPR025996">
    <property type="entry name" value="MT1864/Rv1816-like_C"/>
</dbReference>
<dbReference type="STRING" id="456481.LEPBI_I0895"/>
<keyword evidence="1" id="KW-0805">Transcription regulation</keyword>
<dbReference type="GO" id="GO:0003700">
    <property type="term" value="F:DNA-binding transcription factor activity"/>
    <property type="evidence" value="ECO:0007669"/>
    <property type="project" value="TreeGrafter"/>
</dbReference>
<dbReference type="SUPFAM" id="SSF48498">
    <property type="entry name" value="Tetracyclin repressor-like, C-terminal domain"/>
    <property type="match status" value="1"/>
</dbReference>
<evidence type="ECO:0000313" key="7">
    <source>
        <dbReference type="Proteomes" id="UP000001847"/>
    </source>
</evidence>
<dbReference type="GO" id="GO:0000976">
    <property type="term" value="F:transcription cis-regulatory region binding"/>
    <property type="evidence" value="ECO:0007669"/>
    <property type="project" value="TreeGrafter"/>
</dbReference>
<evidence type="ECO:0000256" key="2">
    <source>
        <dbReference type="ARBA" id="ARBA00023125"/>
    </source>
</evidence>
<dbReference type="AlphaFoldDB" id="B0SLW8"/>
<feature type="domain" description="HTH tetR-type" evidence="5">
    <location>
        <begin position="35"/>
        <end position="95"/>
    </location>
</feature>
<keyword evidence="3" id="KW-0804">Transcription</keyword>
<evidence type="ECO:0000259" key="5">
    <source>
        <dbReference type="PROSITE" id="PS50977"/>
    </source>
</evidence>
<gene>
    <name evidence="6" type="ordered locus">LEPBI_I0895</name>
</gene>
<dbReference type="PANTHER" id="PTHR30055">
    <property type="entry name" value="HTH-TYPE TRANSCRIPTIONAL REGULATOR RUTR"/>
    <property type="match status" value="1"/>
</dbReference>
<feature type="DNA-binding region" description="H-T-H motif" evidence="4">
    <location>
        <begin position="58"/>
        <end position="77"/>
    </location>
</feature>
<dbReference type="SUPFAM" id="SSF46689">
    <property type="entry name" value="Homeodomain-like"/>
    <property type="match status" value="1"/>
</dbReference>
<dbReference type="Proteomes" id="UP000001847">
    <property type="component" value="Chromosome I"/>
</dbReference>
<dbReference type="Pfam" id="PF00440">
    <property type="entry name" value="TetR_N"/>
    <property type="match status" value="1"/>
</dbReference>
<keyword evidence="7" id="KW-1185">Reference proteome</keyword>
<dbReference type="Gene3D" id="1.10.357.10">
    <property type="entry name" value="Tetracycline Repressor, domain 2"/>
    <property type="match status" value="1"/>
</dbReference>